<dbReference type="PANTHER" id="PTHR44267">
    <property type="entry name" value="WD REPEAT-CONTAINING PROTEIN 43"/>
    <property type="match status" value="1"/>
</dbReference>
<feature type="region of interest" description="Disordered" evidence="4">
    <location>
        <begin position="75"/>
        <end position="100"/>
    </location>
</feature>
<evidence type="ECO:0000313" key="7">
    <source>
        <dbReference type="Proteomes" id="UP000274822"/>
    </source>
</evidence>
<name>A0A433P610_9FUNG</name>
<evidence type="ECO:0000256" key="1">
    <source>
        <dbReference type="ARBA" id="ARBA00004123"/>
    </source>
</evidence>
<sequence length="288" mass="32331">RYLKEDTGAFLEEITLSRHLVTGFLIDDAASKLGYDESSVVVLGTTDFGLPDASLGPNADTDQDDHEPTIEEKLKDLAVDEPTASASKAESKKSKPAVPKYQMPKANSLQQMLVQALHSNDAQMLEACLSHSNPEIIKNTVRRLPTTYVIPFLTQIVIKFQQKPNRGEALLEWIKAVPDLVKALSALYQTLDSRLLVFQKLLQLHGRLDLMMSQISMRAKYLAEDTTNEAVTVYVEEEEENDDDDDEEEVDEDEDEKGETTDEDEDMMDLVGDADVFEGKDEEEDEEE</sequence>
<feature type="compositionally biased region" description="Acidic residues" evidence="4">
    <location>
        <begin position="236"/>
        <end position="268"/>
    </location>
</feature>
<reference evidence="6 7" key="1">
    <citation type="journal article" date="2018" name="New Phytol.">
        <title>Phylogenomics of Endogonaceae and evolution of mycorrhizas within Mucoromycota.</title>
        <authorList>
            <person name="Chang Y."/>
            <person name="Desiro A."/>
            <person name="Na H."/>
            <person name="Sandor L."/>
            <person name="Lipzen A."/>
            <person name="Clum A."/>
            <person name="Barry K."/>
            <person name="Grigoriev I.V."/>
            <person name="Martin F.M."/>
            <person name="Stajich J.E."/>
            <person name="Smith M.E."/>
            <person name="Bonito G."/>
            <person name="Spatafora J.W."/>
        </authorList>
    </citation>
    <scope>NUCLEOTIDE SEQUENCE [LARGE SCALE GENOMIC DNA]</scope>
    <source>
        <strain evidence="6 7">AD002</strain>
    </source>
</reference>
<feature type="non-terminal residue" evidence="6">
    <location>
        <position position="288"/>
    </location>
</feature>
<dbReference type="EMBL" id="RBNJ01031945">
    <property type="protein sequence ID" value="RUS12915.1"/>
    <property type="molecule type" value="Genomic_DNA"/>
</dbReference>
<dbReference type="InterPro" id="IPR007148">
    <property type="entry name" value="SSU_processome_Utp12"/>
</dbReference>
<evidence type="ECO:0000259" key="5">
    <source>
        <dbReference type="Pfam" id="PF04003"/>
    </source>
</evidence>
<proteinExistence type="inferred from homology"/>
<comment type="subcellular location">
    <subcellularLocation>
        <location evidence="1">Nucleus</location>
    </subcellularLocation>
</comment>
<dbReference type="PANTHER" id="PTHR44267:SF1">
    <property type="entry name" value="WD REPEAT-CONTAINING PROTEIN 43"/>
    <property type="match status" value="1"/>
</dbReference>
<gene>
    <name evidence="6" type="ORF">BC938DRAFT_478293</name>
</gene>
<dbReference type="Pfam" id="PF04003">
    <property type="entry name" value="Utp12"/>
    <property type="match status" value="1"/>
</dbReference>
<organism evidence="6 7">
    <name type="scientific">Jimgerdemannia flammicorona</name>
    <dbReference type="NCBI Taxonomy" id="994334"/>
    <lineage>
        <taxon>Eukaryota</taxon>
        <taxon>Fungi</taxon>
        <taxon>Fungi incertae sedis</taxon>
        <taxon>Mucoromycota</taxon>
        <taxon>Mucoromycotina</taxon>
        <taxon>Endogonomycetes</taxon>
        <taxon>Endogonales</taxon>
        <taxon>Endogonaceae</taxon>
        <taxon>Jimgerdemannia</taxon>
    </lineage>
</organism>
<feature type="non-terminal residue" evidence="6">
    <location>
        <position position="1"/>
    </location>
</feature>
<comment type="caution">
    <text evidence="6">The sequence shown here is derived from an EMBL/GenBank/DDBJ whole genome shotgun (WGS) entry which is preliminary data.</text>
</comment>
<keyword evidence="2" id="KW-0539">Nucleus</keyword>
<protein>
    <recommendedName>
        <fullName evidence="5">Small-subunit processome Utp12 domain-containing protein</fullName>
    </recommendedName>
</protein>
<evidence type="ECO:0000256" key="2">
    <source>
        <dbReference type="ARBA" id="ARBA00023242"/>
    </source>
</evidence>
<keyword evidence="7" id="KW-1185">Reference proteome</keyword>
<feature type="region of interest" description="Disordered" evidence="4">
    <location>
        <begin position="236"/>
        <end position="288"/>
    </location>
</feature>
<dbReference type="AlphaFoldDB" id="A0A433P610"/>
<evidence type="ECO:0000256" key="4">
    <source>
        <dbReference type="SAM" id="MobiDB-lite"/>
    </source>
</evidence>
<dbReference type="GO" id="GO:0000462">
    <property type="term" value="P:maturation of SSU-rRNA from tricistronic rRNA transcript (SSU-rRNA, 5.8S rRNA, LSU-rRNA)"/>
    <property type="evidence" value="ECO:0007669"/>
    <property type="project" value="TreeGrafter"/>
</dbReference>
<comment type="similarity">
    <text evidence="3">Belongs to the UTP5 family.</text>
</comment>
<dbReference type="InterPro" id="IPR016024">
    <property type="entry name" value="ARM-type_fold"/>
</dbReference>
<feature type="domain" description="Small-subunit processome Utp12" evidence="5">
    <location>
        <begin position="120"/>
        <end position="212"/>
    </location>
</feature>
<dbReference type="Proteomes" id="UP000274822">
    <property type="component" value="Unassembled WGS sequence"/>
</dbReference>
<dbReference type="InterPro" id="IPR052414">
    <property type="entry name" value="U3_snoRNA-assoc_WDR"/>
</dbReference>
<evidence type="ECO:0000313" key="6">
    <source>
        <dbReference type="EMBL" id="RUS12915.1"/>
    </source>
</evidence>
<dbReference type="SUPFAM" id="SSF48371">
    <property type="entry name" value="ARM repeat"/>
    <property type="match status" value="1"/>
</dbReference>
<accession>A0A433P610</accession>
<evidence type="ECO:0000256" key="3">
    <source>
        <dbReference type="ARBA" id="ARBA00038335"/>
    </source>
</evidence>
<dbReference type="GO" id="GO:0005730">
    <property type="term" value="C:nucleolus"/>
    <property type="evidence" value="ECO:0007669"/>
    <property type="project" value="TreeGrafter"/>
</dbReference>